<evidence type="ECO:0000256" key="2">
    <source>
        <dbReference type="ARBA" id="ARBA00022475"/>
    </source>
</evidence>
<dbReference type="InterPro" id="IPR052159">
    <property type="entry name" value="Competence_DNA_uptake"/>
</dbReference>
<keyword evidence="4 6" id="KW-1133">Transmembrane helix</keyword>
<feature type="transmembrane region" description="Helical" evidence="6">
    <location>
        <begin position="36"/>
        <end position="69"/>
    </location>
</feature>
<dbReference type="HOGENOM" id="CLU_032033_1_0_9"/>
<evidence type="ECO:0000256" key="6">
    <source>
        <dbReference type="SAM" id="Phobius"/>
    </source>
</evidence>
<evidence type="ECO:0000256" key="5">
    <source>
        <dbReference type="ARBA" id="ARBA00023136"/>
    </source>
</evidence>
<proteinExistence type="predicted"/>
<feature type="transmembrane region" description="Helical" evidence="6">
    <location>
        <begin position="438"/>
        <end position="457"/>
    </location>
</feature>
<evidence type="ECO:0000259" key="7">
    <source>
        <dbReference type="Pfam" id="PF03772"/>
    </source>
</evidence>
<dbReference type="NCBIfam" id="TIGR00360">
    <property type="entry name" value="ComEC_N-term"/>
    <property type="match status" value="1"/>
</dbReference>
<name>B2TLY7_CLOBB</name>
<feature type="transmembrane region" description="Helical" evidence="6">
    <location>
        <begin position="268"/>
        <end position="286"/>
    </location>
</feature>
<feature type="transmembrane region" description="Helical" evidence="6">
    <location>
        <begin position="202"/>
        <end position="222"/>
    </location>
</feature>
<dbReference type="PANTHER" id="PTHR30619:SF1">
    <property type="entry name" value="RECOMBINATION PROTEIN 2"/>
    <property type="match status" value="1"/>
</dbReference>
<evidence type="ECO:0000256" key="4">
    <source>
        <dbReference type="ARBA" id="ARBA00022989"/>
    </source>
</evidence>
<evidence type="ECO:0000256" key="3">
    <source>
        <dbReference type="ARBA" id="ARBA00022692"/>
    </source>
</evidence>
<feature type="transmembrane region" description="Helical" evidence="6">
    <location>
        <begin position="12"/>
        <end position="30"/>
    </location>
</feature>
<organism evidence="8">
    <name type="scientific">Clostridium botulinum (strain Eklund 17B / Type B)</name>
    <dbReference type="NCBI Taxonomy" id="935198"/>
    <lineage>
        <taxon>Bacteria</taxon>
        <taxon>Bacillati</taxon>
        <taxon>Bacillota</taxon>
        <taxon>Clostridia</taxon>
        <taxon>Eubacteriales</taxon>
        <taxon>Clostridiaceae</taxon>
        <taxon>Clostridium</taxon>
    </lineage>
</organism>
<dbReference type="GO" id="GO:0005886">
    <property type="term" value="C:plasma membrane"/>
    <property type="evidence" value="ECO:0007669"/>
    <property type="project" value="UniProtKB-SubCell"/>
</dbReference>
<feature type="transmembrane region" description="Helical" evidence="6">
    <location>
        <begin position="347"/>
        <end position="367"/>
    </location>
</feature>
<keyword evidence="2" id="KW-1003">Cell membrane</keyword>
<feature type="transmembrane region" description="Helical" evidence="6">
    <location>
        <begin position="321"/>
        <end position="341"/>
    </location>
</feature>
<dbReference type="KEGG" id="cbk:CLL_A0881"/>
<dbReference type="InterPro" id="IPR004477">
    <property type="entry name" value="ComEC_N"/>
</dbReference>
<dbReference type="Pfam" id="PF03772">
    <property type="entry name" value="Competence"/>
    <property type="match status" value="1"/>
</dbReference>
<reference evidence="8" key="1">
    <citation type="submission" date="2009-06" db="EMBL/GenBank/DDBJ databases">
        <authorList>
            <consortium name="US DOE Joint Genome Institute (JGI-PGF)"/>
            <person name="Lucas S."/>
            <person name="Copeland A."/>
            <person name="Lapidus A."/>
            <person name="Glavina del Rio T."/>
            <person name="Dalin E."/>
            <person name="Tice H."/>
            <person name="Bruce D."/>
            <person name="Goodwin L."/>
            <person name="Pitluck S."/>
            <person name="Kyrpides N."/>
            <person name="Mavromatis K."/>
            <person name="Ivanova N."/>
            <person name="Saunders E."/>
            <person name="Brettin T."/>
            <person name="Detter J.C."/>
            <person name="Han C."/>
            <person name="Larimer F."/>
            <person name="Land M."/>
            <person name="Hauser L."/>
            <person name="Markowitz V."/>
            <person name="Cheng J.-F."/>
            <person name="Hugenholtz P."/>
            <person name="Woyke T."/>
            <person name="Wu D."/>
            <person name="Gronow S."/>
            <person name="Klenk H.-P."/>
            <person name="Eisen J.A."/>
        </authorList>
    </citation>
    <scope>NUCLEOTIDE SEQUENCE</scope>
    <source>
        <strain evidence="8">Eklund 17B</strain>
    </source>
</reference>
<protein>
    <submittedName>
        <fullName evidence="8">Competence protein</fullName>
    </submittedName>
</protein>
<reference evidence="8" key="2">
    <citation type="submission" date="2009-08" db="EMBL/GenBank/DDBJ databases">
        <authorList>
            <person name="Shrivastava S."/>
            <person name="Brinkac L.M."/>
            <person name="Dodson R.J."/>
            <person name="Harkins D.M."/>
            <person name="Durkin A.S."/>
            <person name="Sutton G."/>
        </authorList>
    </citation>
    <scope>NUCLEOTIDE SEQUENCE</scope>
    <source>
        <strain evidence="8">Eklund 17B</strain>
    </source>
</reference>
<dbReference type="AlphaFoldDB" id="B2TLY7"/>
<feature type="domain" description="ComEC/Rec2-related protein" evidence="7">
    <location>
        <begin position="184"/>
        <end position="431"/>
    </location>
</feature>
<accession>B2TLY7</accession>
<evidence type="ECO:0000313" key="8">
    <source>
        <dbReference type="EMBL" id="ACD24744.1"/>
    </source>
</evidence>
<dbReference type="PANTHER" id="PTHR30619">
    <property type="entry name" value="DNA INTERNALIZATION/COMPETENCE PROTEIN COMEC/REC2"/>
    <property type="match status" value="1"/>
</dbReference>
<comment type="subcellular location">
    <subcellularLocation>
        <location evidence="1">Cell membrane</location>
        <topology evidence="1">Multi-pass membrane protein</topology>
    </subcellularLocation>
</comment>
<dbReference type="PATRIC" id="fig|935198.13.peg.831"/>
<feature type="transmembrane region" description="Helical" evidence="6">
    <location>
        <begin position="416"/>
        <end position="431"/>
    </location>
</feature>
<evidence type="ECO:0000256" key="1">
    <source>
        <dbReference type="ARBA" id="ARBA00004651"/>
    </source>
</evidence>
<gene>
    <name evidence="8" type="ordered locus">CLL_A0881</name>
</gene>
<dbReference type="EMBL" id="CP001056">
    <property type="protein sequence ID" value="ACD24744.1"/>
    <property type="molecule type" value="Genomic_DNA"/>
</dbReference>
<feature type="transmembrane region" description="Helical" evidence="6">
    <location>
        <begin position="228"/>
        <end position="247"/>
    </location>
</feature>
<accession>U4PDI0</accession>
<keyword evidence="3 6" id="KW-0812">Transmembrane</keyword>
<sequence length="566" mass="65520">MNTKRIEEVANPIVYIFITLILSSITFGLFSDFKKLTIFIVGFFFICVFYYCGISFTIVISLIFVMGLFMNFSYYDINFNADVETEVRILKNNSYETIGCYNGKKIIIENLQDKLTQGDKFNIKGTLKDHSIKEKGIVGTLLINNIQKSDDDFISNLYHIKNKVYKMLEENLGKRKAGLISSIAFGYSECLDDEDKDYMKNFGIIHAISVSGLHVAIVYSVLKRFLGVKIGLIATIIYVLFTGSNYSSIRAFLMLSTLELSYLLKRNNNSISALSISGIILLLMRPYAVFEISFHLSYLATLGIILYNKKFNYKFYKLPKVLRNTLSISLSAQIFTFPYLILVFKDISINFILGNLFLMPFINLIVICGNALPITYVIPRLFDFCSYINLLILKWFDWTLDKLEYYSLPIINGNEYIAIFYMSILISLYFIKNNQDKFIYLPILFILAITVELYSPLPKIQYYDEGAFLVTYKGDRLLVTNKNNIDMKRLKNITFSTKIYRENGIINIDDKAKIKQYKNNCILKIDNKNYVLKTNNKKVNSKDYDIINFRDNNINKIILFKGKVLF</sequence>
<keyword evidence="5 6" id="KW-0472">Membrane</keyword>